<protein>
    <submittedName>
        <fullName evidence="1">Uncharacterized protein</fullName>
    </submittedName>
</protein>
<name>A0ABQ8T0A3_PERAM</name>
<evidence type="ECO:0000313" key="2">
    <source>
        <dbReference type="Proteomes" id="UP001148838"/>
    </source>
</evidence>
<reference evidence="1 2" key="1">
    <citation type="journal article" date="2022" name="Allergy">
        <title>Genome assembly and annotation of Periplaneta americana reveal a comprehensive cockroach allergen profile.</title>
        <authorList>
            <person name="Wang L."/>
            <person name="Xiong Q."/>
            <person name="Saelim N."/>
            <person name="Wang L."/>
            <person name="Nong W."/>
            <person name="Wan A.T."/>
            <person name="Shi M."/>
            <person name="Liu X."/>
            <person name="Cao Q."/>
            <person name="Hui J.H.L."/>
            <person name="Sookrung N."/>
            <person name="Leung T.F."/>
            <person name="Tungtrongchitr A."/>
            <person name="Tsui S.K.W."/>
        </authorList>
    </citation>
    <scope>NUCLEOTIDE SEQUENCE [LARGE SCALE GENOMIC DNA]</scope>
    <source>
        <strain evidence="1">PWHHKU_190912</strain>
    </source>
</reference>
<proteinExistence type="predicted"/>
<comment type="caution">
    <text evidence="1">The sequence shown here is derived from an EMBL/GenBank/DDBJ whole genome shotgun (WGS) entry which is preliminary data.</text>
</comment>
<evidence type="ECO:0000313" key="1">
    <source>
        <dbReference type="EMBL" id="KAJ4439476.1"/>
    </source>
</evidence>
<accession>A0ABQ8T0A3</accession>
<sequence>MEWNKPLKILKKGGVDWKEKRLFSNLDMKQRIKVKFRIREEMSNRSRIGEEQKLRVYENKVLRKTFGAKRDEVTGEWRKLHNAERHALYSSSDIIKNIKSRRSRWAGHVARMSELLVELHSIGPCFWRCIVIQQDHPPHMAKHATIIIELPVVVYTVLKTRSGSPGPESQSLLGHWCSAVVNVMVSVASDGKPTTYVQTLRHKSPTMCYYGTGVH</sequence>
<organism evidence="1 2">
    <name type="scientific">Periplaneta americana</name>
    <name type="common">American cockroach</name>
    <name type="synonym">Blatta americana</name>
    <dbReference type="NCBI Taxonomy" id="6978"/>
    <lineage>
        <taxon>Eukaryota</taxon>
        <taxon>Metazoa</taxon>
        <taxon>Ecdysozoa</taxon>
        <taxon>Arthropoda</taxon>
        <taxon>Hexapoda</taxon>
        <taxon>Insecta</taxon>
        <taxon>Pterygota</taxon>
        <taxon>Neoptera</taxon>
        <taxon>Polyneoptera</taxon>
        <taxon>Dictyoptera</taxon>
        <taxon>Blattodea</taxon>
        <taxon>Blattoidea</taxon>
        <taxon>Blattidae</taxon>
        <taxon>Blattinae</taxon>
        <taxon>Periplaneta</taxon>
    </lineage>
</organism>
<gene>
    <name evidence="1" type="ORF">ANN_07600</name>
</gene>
<keyword evidence="2" id="KW-1185">Reference proteome</keyword>
<dbReference type="EMBL" id="JAJSOF020000017">
    <property type="protein sequence ID" value="KAJ4439476.1"/>
    <property type="molecule type" value="Genomic_DNA"/>
</dbReference>
<dbReference type="Proteomes" id="UP001148838">
    <property type="component" value="Unassembled WGS sequence"/>
</dbReference>